<evidence type="ECO:0000313" key="3">
    <source>
        <dbReference type="Proteomes" id="UP000509367"/>
    </source>
</evidence>
<reference evidence="2 3" key="1">
    <citation type="submission" date="2020-06" db="EMBL/GenBank/DDBJ databases">
        <title>Oricola thermophila sp. nov. isolated from a tidal sediments.</title>
        <authorList>
            <person name="Kwon K.K."/>
            <person name="Yang S.-H."/>
            <person name="Park M.-J."/>
        </authorList>
    </citation>
    <scope>NUCLEOTIDE SEQUENCE [LARGE SCALE GENOMIC DNA]</scope>
    <source>
        <strain evidence="2 3">MEBiC13590</strain>
    </source>
</reference>
<sequence>MAPPGADERAAIAKALVRIAGYWNLTNEEAAALAGVNVRTWSRMKDGSFRGTLNQDQMMRASLLVGLFKGLGLLFNGPLTHGWPKAANAGFGGRTPVQVMIEGGIPAMVRMRNHIDALRGGA</sequence>
<dbReference type="Pfam" id="PF20432">
    <property type="entry name" value="Xre-like-HTH"/>
    <property type="match status" value="1"/>
</dbReference>
<dbReference type="KEGG" id="orm:HTY61_09390"/>
<name>A0A6N1VIA9_9HYPH</name>
<dbReference type="EMBL" id="CP054836">
    <property type="protein sequence ID" value="QKV20610.1"/>
    <property type="molecule type" value="Genomic_DNA"/>
</dbReference>
<dbReference type="InterPro" id="IPR046847">
    <property type="entry name" value="Xre-like_HTH"/>
</dbReference>
<evidence type="ECO:0000313" key="2">
    <source>
        <dbReference type="EMBL" id="QKV20610.1"/>
    </source>
</evidence>
<feature type="domain" description="Antitoxin Xre-like helix-turn-helix" evidence="1">
    <location>
        <begin position="6"/>
        <end position="66"/>
    </location>
</feature>
<gene>
    <name evidence="2" type="ORF">HTY61_09390</name>
</gene>
<evidence type="ECO:0000259" key="1">
    <source>
        <dbReference type="Pfam" id="PF20432"/>
    </source>
</evidence>
<protein>
    <submittedName>
        <fullName evidence="2">DUF2384 domain-containing protein</fullName>
    </submittedName>
</protein>
<accession>A0A6N1VIA9</accession>
<dbReference type="GO" id="GO:0003677">
    <property type="term" value="F:DNA binding"/>
    <property type="evidence" value="ECO:0007669"/>
    <property type="project" value="InterPro"/>
</dbReference>
<proteinExistence type="predicted"/>
<keyword evidence="3" id="KW-1185">Reference proteome</keyword>
<dbReference type="AlphaFoldDB" id="A0A6N1VIA9"/>
<dbReference type="Proteomes" id="UP000509367">
    <property type="component" value="Chromosome"/>
</dbReference>
<organism evidence="2 3">
    <name type="scientific">Oricola thermophila</name>
    <dbReference type="NCBI Taxonomy" id="2742145"/>
    <lineage>
        <taxon>Bacteria</taxon>
        <taxon>Pseudomonadati</taxon>
        <taxon>Pseudomonadota</taxon>
        <taxon>Alphaproteobacteria</taxon>
        <taxon>Hyphomicrobiales</taxon>
        <taxon>Ahrensiaceae</taxon>
        <taxon>Oricola</taxon>
    </lineage>
</organism>